<accession>A0A5C5V676</accession>
<evidence type="ECO:0000313" key="8">
    <source>
        <dbReference type="Proteomes" id="UP000316714"/>
    </source>
</evidence>
<dbReference type="InterPro" id="IPR002197">
    <property type="entry name" value="HTH_Fis"/>
</dbReference>
<feature type="region of interest" description="Disordered" evidence="5">
    <location>
        <begin position="443"/>
        <end position="468"/>
    </location>
</feature>
<dbReference type="AlphaFoldDB" id="A0A5C5V676"/>
<dbReference type="PANTHER" id="PTHR32071">
    <property type="entry name" value="TRANSCRIPTIONAL REGULATORY PROTEIN"/>
    <property type="match status" value="1"/>
</dbReference>
<keyword evidence="8" id="KW-1185">Reference proteome</keyword>
<name>A0A5C5V676_9BACT</name>
<dbReference type="PRINTS" id="PR01590">
    <property type="entry name" value="HTHFIS"/>
</dbReference>
<evidence type="ECO:0000256" key="5">
    <source>
        <dbReference type="SAM" id="MobiDB-lite"/>
    </source>
</evidence>
<feature type="compositionally biased region" description="Polar residues" evidence="5">
    <location>
        <begin position="449"/>
        <end position="460"/>
    </location>
</feature>
<comment type="caution">
    <text evidence="7">The sequence shown here is derived from an EMBL/GenBank/DDBJ whole genome shotgun (WGS) entry which is preliminary data.</text>
</comment>
<dbReference type="SUPFAM" id="SSF52540">
    <property type="entry name" value="P-loop containing nucleoside triphosphate hydrolases"/>
    <property type="match status" value="1"/>
</dbReference>
<dbReference type="InterPro" id="IPR002078">
    <property type="entry name" value="Sigma_54_int"/>
</dbReference>
<keyword evidence="4" id="KW-0804">Transcription</keyword>
<organism evidence="7 8">
    <name type="scientific">Posidoniimonas corsicana</name>
    <dbReference type="NCBI Taxonomy" id="1938618"/>
    <lineage>
        <taxon>Bacteria</taxon>
        <taxon>Pseudomonadati</taxon>
        <taxon>Planctomycetota</taxon>
        <taxon>Planctomycetia</taxon>
        <taxon>Pirellulales</taxon>
        <taxon>Lacipirellulaceae</taxon>
        <taxon>Posidoniimonas</taxon>
    </lineage>
</organism>
<dbReference type="GO" id="GO:0006355">
    <property type="term" value="P:regulation of DNA-templated transcription"/>
    <property type="evidence" value="ECO:0007669"/>
    <property type="project" value="InterPro"/>
</dbReference>
<dbReference type="RefSeq" id="WP_146567185.1">
    <property type="nucleotide sequence ID" value="NZ_SIHJ01000002.1"/>
</dbReference>
<keyword evidence="1" id="KW-0547">Nucleotide-binding</keyword>
<evidence type="ECO:0000256" key="4">
    <source>
        <dbReference type="ARBA" id="ARBA00023163"/>
    </source>
</evidence>
<proteinExistence type="predicted"/>
<feature type="domain" description="Sigma-54 factor interaction" evidence="6">
    <location>
        <begin position="162"/>
        <end position="359"/>
    </location>
</feature>
<dbReference type="EMBL" id="SIHJ01000002">
    <property type="protein sequence ID" value="TWT34058.1"/>
    <property type="molecule type" value="Genomic_DNA"/>
</dbReference>
<evidence type="ECO:0000313" key="7">
    <source>
        <dbReference type="EMBL" id="TWT34058.1"/>
    </source>
</evidence>
<dbReference type="Pfam" id="PF25601">
    <property type="entry name" value="AAA_lid_14"/>
    <property type="match status" value="1"/>
</dbReference>
<dbReference type="Gene3D" id="3.40.50.300">
    <property type="entry name" value="P-loop containing nucleotide triphosphate hydrolases"/>
    <property type="match status" value="1"/>
</dbReference>
<dbReference type="GO" id="GO:0043565">
    <property type="term" value="F:sequence-specific DNA binding"/>
    <property type="evidence" value="ECO:0007669"/>
    <property type="project" value="InterPro"/>
</dbReference>
<dbReference type="Gene3D" id="1.10.10.60">
    <property type="entry name" value="Homeodomain-like"/>
    <property type="match status" value="1"/>
</dbReference>
<protein>
    <submittedName>
        <fullName evidence="7">Transcriptional regulatory protein ZraR</fullName>
    </submittedName>
</protein>
<dbReference type="OrthoDB" id="213520at2"/>
<dbReference type="SUPFAM" id="SSF55785">
    <property type="entry name" value="PYP-like sensor domain (PAS domain)"/>
    <property type="match status" value="1"/>
</dbReference>
<sequence length="468" mass="49558">MHDLRQLYDASRAPAYAVTPDGVVAYANAALCAWVSLPVESVVGRKVAYHSEPTEGGPPGASTGPLTGLCPPPLAFQQPTAGGALSVMGQDGRLRHRQAVFSSFELEAEPPRRAVVAVLDDRDLTPQELAASLSEQPAEDVLHRDIRRFRRGRNEPDATALLLGDSPAARLLRSQFDLALRSAAGALVTSPCGQDSAALARAIHYGAHDPQAPLLPIDFARLDADAAAALLNQHAGRLQDRATVLLLSPDAAASSDQSRIADQLLEARPHRLLATATAGADSLAPPLRALVATLSLHSPPLAERDADLPIMVQYYLERANSLTDARVGRANPEAVDLLSIYDWPNGAAQLGEAVAAAHAACVADSPHAVEIEASHLPPVVRHAALAAGLGADGPESVDLDALLRRIERELIERALDKANHNKAEAARLLGLTRQRFYRRLESLVEPDSSETQDASVNQGGNSPGDADD</sequence>
<dbReference type="InterPro" id="IPR027417">
    <property type="entry name" value="P-loop_NTPase"/>
</dbReference>
<keyword evidence="2" id="KW-0067">ATP-binding</keyword>
<dbReference type="Pfam" id="PF02954">
    <property type="entry name" value="HTH_8"/>
    <property type="match status" value="1"/>
</dbReference>
<evidence type="ECO:0000256" key="2">
    <source>
        <dbReference type="ARBA" id="ARBA00022840"/>
    </source>
</evidence>
<dbReference type="PROSITE" id="PS50045">
    <property type="entry name" value="SIGMA54_INTERACT_4"/>
    <property type="match status" value="1"/>
</dbReference>
<dbReference type="InterPro" id="IPR035965">
    <property type="entry name" value="PAS-like_dom_sf"/>
</dbReference>
<dbReference type="PANTHER" id="PTHR32071:SF57">
    <property type="entry name" value="C4-DICARBOXYLATE TRANSPORT TRANSCRIPTIONAL REGULATORY PROTEIN DCTD"/>
    <property type="match status" value="1"/>
</dbReference>
<gene>
    <name evidence="7" type="primary">zraR_7</name>
    <name evidence="7" type="ORF">KOR34_38940</name>
</gene>
<dbReference type="GO" id="GO:0005524">
    <property type="term" value="F:ATP binding"/>
    <property type="evidence" value="ECO:0007669"/>
    <property type="project" value="UniProtKB-KW"/>
</dbReference>
<dbReference type="InterPro" id="IPR058031">
    <property type="entry name" value="AAA_lid_NorR"/>
</dbReference>
<evidence type="ECO:0000256" key="1">
    <source>
        <dbReference type="ARBA" id="ARBA00022741"/>
    </source>
</evidence>
<dbReference type="Proteomes" id="UP000316714">
    <property type="component" value="Unassembled WGS sequence"/>
</dbReference>
<reference evidence="7 8" key="1">
    <citation type="submission" date="2019-02" db="EMBL/GenBank/DDBJ databases">
        <title>Deep-cultivation of Planctomycetes and their phenomic and genomic characterization uncovers novel biology.</title>
        <authorList>
            <person name="Wiegand S."/>
            <person name="Jogler M."/>
            <person name="Boedeker C."/>
            <person name="Pinto D."/>
            <person name="Vollmers J."/>
            <person name="Rivas-Marin E."/>
            <person name="Kohn T."/>
            <person name="Peeters S.H."/>
            <person name="Heuer A."/>
            <person name="Rast P."/>
            <person name="Oberbeckmann S."/>
            <person name="Bunk B."/>
            <person name="Jeske O."/>
            <person name="Meyerdierks A."/>
            <person name="Storesund J.E."/>
            <person name="Kallscheuer N."/>
            <person name="Luecker S."/>
            <person name="Lage O.M."/>
            <person name="Pohl T."/>
            <person name="Merkel B.J."/>
            <person name="Hornburger P."/>
            <person name="Mueller R.-W."/>
            <person name="Bruemmer F."/>
            <person name="Labrenz M."/>
            <person name="Spormann A.M."/>
            <person name="Op Den Camp H."/>
            <person name="Overmann J."/>
            <person name="Amann R."/>
            <person name="Jetten M.S.M."/>
            <person name="Mascher T."/>
            <person name="Medema M.H."/>
            <person name="Devos D.P."/>
            <person name="Kaster A.-K."/>
            <person name="Ovreas L."/>
            <person name="Rohde M."/>
            <person name="Galperin M.Y."/>
            <person name="Jogler C."/>
        </authorList>
    </citation>
    <scope>NUCLEOTIDE SEQUENCE [LARGE SCALE GENOMIC DNA]</scope>
    <source>
        <strain evidence="7 8">KOR34</strain>
    </source>
</reference>
<keyword evidence="3" id="KW-0805">Transcription regulation</keyword>
<evidence type="ECO:0000256" key="3">
    <source>
        <dbReference type="ARBA" id="ARBA00023015"/>
    </source>
</evidence>
<evidence type="ECO:0000259" key="6">
    <source>
        <dbReference type="PROSITE" id="PS50045"/>
    </source>
</evidence>
<dbReference type="InterPro" id="IPR009057">
    <property type="entry name" value="Homeodomain-like_sf"/>
</dbReference>
<dbReference type="SUPFAM" id="SSF46689">
    <property type="entry name" value="Homeodomain-like"/>
    <property type="match status" value="1"/>
</dbReference>
<dbReference type="Gene3D" id="1.10.8.60">
    <property type="match status" value="1"/>
</dbReference>